<dbReference type="Proteomes" id="UP001168552">
    <property type="component" value="Unassembled WGS sequence"/>
</dbReference>
<name>A0ABT8F3K2_9BACT</name>
<dbReference type="Pfam" id="PF13505">
    <property type="entry name" value="OMP_b-brl"/>
    <property type="match status" value="1"/>
</dbReference>
<dbReference type="InterPro" id="IPR011250">
    <property type="entry name" value="OMP/PagP_B-barrel"/>
</dbReference>
<evidence type="ECO:0000313" key="5">
    <source>
        <dbReference type="Proteomes" id="UP001168552"/>
    </source>
</evidence>
<proteinExistence type="predicted"/>
<feature type="region of interest" description="Disordered" evidence="2">
    <location>
        <begin position="131"/>
        <end position="154"/>
    </location>
</feature>
<evidence type="ECO:0000313" key="4">
    <source>
        <dbReference type="EMBL" id="MDN4164944.1"/>
    </source>
</evidence>
<dbReference type="InterPro" id="IPR027385">
    <property type="entry name" value="Beta-barrel_OMP"/>
</dbReference>
<feature type="compositionally biased region" description="Polar residues" evidence="2">
    <location>
        <begin position="136"/>
        <end position="154"/>
    </location>
</feature>
<evidence type="ECO:0000256" key="1">
    <source>
        <dbReference type="ARBA" id="ARBA00022729"/>
    </source>
</evidence>
<keyword evidence="5" id="KW-1185">Reference proteome</keyword>
<gene>
    <name evidence="4" type="ORF">QWY31_05490</name>
</gene>
<dbReference type="SUPFAM" id="SSF56925">
    <property type="entry name" value="OMPA-like"/>
    <property type="match status" value="1"/>
</dbReference>
<organism evidence="4 5">
    <name type="scientific">Shiella aurantiaca</name>
    <dbReference type="NCBI Taxonomy" id="3058365"/>
    <lineage>
        <taxon>Bacteria</taxon>
        <taxon>Pseudomonadati</taxon>
        <taxon>Bacteroidota</taxon>
        <taxon>Cytophagia</taxon>
        <taxon>Cytophagales</taxon>
        <taxon>Shiellaceae</taxon>
        <taxon>Shiella</taxon>
    </lineage>
</organism>
<sequence>MKRLLLFILLTIPFLTQAQKRNGKAIRYAYVAPSAFSYAGDLGKSFTTYSAGMQVGVRLNHRKKLNGGINLLGGYLSTRSNPLETRNNSANTSFQTSLIGIGFDLHYSFIKTKTWQVYVSQGFGILRYQPKDENGNPLQEQNSTRSANETYGNSSAMLPTQVGANYFFKNTMGVGLQIGLLNPQTDYLDNVSLFGNPENNDKALSIRLMLIISIFEKEEEEY</sequence>
<reference evidence="4" key="1">
    <citation type="submission" date="2023-06" db="EMBL/GenBank/DDBJ databases">
        <title>Cytophagales bacterium Strain LB-30, isolated from soil.</title>
        <authorList>
            <person name="Liu B."/>
        </authorList>
    </citation>
    <scope>NUCLEOTIDE SEQUENCE</scope>
    <source>
        <strain evidence="4">LB-30</strain>
    </source>
</reference>
<dbReference type="EMBL" id="JAUHJS010000002">
    <property type="protein sequence ID" value="MDN4164944.1"/>
    <property type="molecule type" value="Genomic_DNA"/>
</dbReference>
<dbReference type="Gene3D" id="2.40.160.20">
    <property type="match status" value="1"/>
</dbReference>
<keyword evidence="1" id="KW-0732">Signal</keyword>
<feature type="domain" description="Outer membrane protein beta-barrel" evidence="3">
    <location>
        <begin position="8"/>
        <end position="185"/>
    </location>
</feature>
<accession>A0ABT8F3K2</accession>
<protein>
    <recommendedName>
        <fullName evidence="3">Outer membrane protein beta-barrel domain-containing protein</fullName>
    </recommendedName>
</protein>
<comment type="caution">
    <text evidence="4">The sequence shown here is derived from an EMBL/GenBank/DDBJ whole genome shotgun (WGS) entry which is preliminary data.</text>
</comment>
<evidence type="ECO:0000256" key="2">
    <source>
        <dbReference type="SAM" id="MobiDB-lite"/>
    </source>
</evidence>
<evidence type="ECO:0000259" key="3">
    <source>
        <dbReference type="Pfam" id="PF13505"/>
    </source>
</evidence>